<sequence length="247" mass="27940">MIDLDHKEVILSLLGFVNRPGIDRFINFLNESDFFQAPCSTKHHLAKPGGLAEHSLHVYNLLYEKINRFGLEVPRDTITICGLGHDLCKVNYYQEGGDPCSDAQYNYLSNLWTQKQSFFEESSKEKLASLLDEKNLFARSIPSAKATIIIDWLKNKPNNPLPELPVVFSVADKLPLGHGEKSVSILQDFIKLTDNEKLAIRWHMGAWDLSDYSGRWSFNNANKLTPLVALLTTADFEASNILEKEGE</sequence>
<proteinExistence type="predicted"/>
<dbReference type="AlphaFoldDB" id="A0A0J1INT3"/>
<dbReference type="PATRIC" id="fig|476652.3.peg.1787"/>
<dbReference type="SUPFAM" id="SSF109604">
    <property type="entry name" value="HD-domain/PDEase-like"/>
    <property type="match status" value="1"/>
</dbReference>
<comment type="caution">
    <text evidence="1">The sequence shown here is derived from an EMBL/GenBank/DDBJ whole genome shotgun (WGS) entry which is preliminary data.</text>
</comment>
<dbReference type="Proteomes" id="UP000036356">
    <property type="component" value="Unassembled WGS sequence"/>
</dbReference>
<keyword evidence="2" id="KW-1185">Reference proteome</keyword>
<evidence type="ECO:0008006" key="3">
    <source>
        <dbReference type="Google" id="ProtNLM"/>
    </source>
</evidence>
<dbReference type="EMBL" id="LDZY01000005">
    <property type="protein sequence ID" value="KLU66331.1"/>
    <property type="molecule type" value="Genomic_DNA"/>
</dbReference>
<accession>A0A0J1INT3</accession>
<reference evidence="1 2" key="1">
    <citation type="submission" date="2015-06" db="EMBL/GenBank/DDBJ databases">
        <title>Draft genome of the moderately acidophilic sulfate reducer Candidatus Desulfosporosinus acididurans strain M1.</title>
        <authorList>
            <person name="Poehlein A."/>
            <person name="Petzsch P."/>
            <person name="Johnson B.D."/>
            <person name="Schloemann M."/>
            <person name="Daniel R."/>
            <person name="Muehling M."/>
        </authorList>
    </citation>
    <scope>NUCLEOTIDE SEQUENCE [LARGE SCALE GENOMIC DNA]</scope>
    <source>
        <strain evidence="1 2">M1</strain>
    </source>
</reference>
<evidence type="ECO:0000313" key="2">
    <source>
        <dbReference type="Proteomes" id="UP000036356"/>
    </source>
</evidence>
<name>A0A0J1INT3_9FIRM</name>
<dbReference type="STRING" id="476652.DEAC_c17300"/>
<evidence type="ECO:0000313" key="1">
    <source>
        <dbReference type="EMBL" id="KLU66331.1"/>
    </source>
</evidence>
<gene>
    <name evidence="1" type="ORF">DEAC_c17300</name>
</gene>
<protein>
    <recommendedName>
        <fullName evidence="3">HD domain-containing protein</fullName>
    </recommendedName>
</protein>
<organism evidence="1 2">
    <name type="scientific">Desulfosporosinus acididurans</name>
    <dbReference type="NCBI Taxonomy" id="476652"/>
    <lineage>
        <taxon>Bacteria</taxon>
        <taxon>Bacillati</taxon>
        <taxon>Bacillota</taxon>
        <taxon>Clostridia</taxon>
        <taxon>Eubacteriales</taxon>
        <taxon>Desulfitobacteriaceae</taxon>
        <taxon>Desulfosporosinus</taxon>
    </lineage>
</organism>
<dbReference type="RefSeq" id="WP_047809606.1">
    <property type="nucleotide sequence ID" value="NZ_LDZY01000005.1"/>
</dbReference>
<dbReference type="Gene3D" id="1.10.3210.10">
    <property type="entry name" value="Hypothetical protein af1432"/>
    <property type="match status" value="1"/>
</dbReference>